<proteinExistence type="predicted"/>
<dbReference type="OrthoDB" id="10446350at2759"/>
<protein>
    <submittedName>
        <fullName evidence="1">Uncharacterized protein</fullName>
    </submittedName>
</protein>
<accession>C5KAL4</accession>
<dbReference type="Proteomes" id="UP000007800">
    <property type="component" value="Unassembled WGS sequence"/>
</dbReference>
<evidence type="ECO:0000313" key="1">
    <source>
        <dbReference type="EMBL" id="EER18190.1"/>
    </source>
</evidence>
<reference evidence="1 2" key="1">
    <citation type="submission" date="2008-07" db="EMBL/GenBank/DDBJ databases">
        <authorList>
            <person name="El-Sayed N."/>
            <person name="Caler E."/>
            <person name="Inman J."/>
            <person name="Amedeo P."/>
            <person name="Hass B."/>
            <person name="Wortman J."/>
        </authorList>
    </citation>
    <scope>NUCLEOTIDE SEQUENCE [LARGE SCALE GENOMIC DNA]</scope>
    <source>
        <strain evidence="2">ATCC 50983 / TXsc</strain>
    </source>
</reference>
<dbReference type="RefSeq" id="XP_002786394.1">
    <property type="nucleotide sequence ID" value="XM_002786348.1"/>
</dbReference>
<organism evidence="2">
    <name type="scientific">Perkinsus marinus (strain ATCC 50983 / TXsc)</name>
    <dbReference type="NCBI Taxonomy" id="423536"/>
    <lineage>
        <taxon>Eukaryota</taxon>
        <taxon>Sar</taxon>
        <taxon>Alveolata</taxon>
        <taxon>Perkinsozoa</taxon>
        <taxon>Perkinsea</taxon>
        <taxon>Perkinsida</taxon>
        <taxon>Perkinsidae</taxon>
        <taxon>Perkinsus</taxon>
    </lineage>
</organism>
<keyword evidence="2" id="KW-1185">Reference proteome</keyword>
<dbReference type="EMBL" id="GG671811">
    <property type="protein sequence ID" value="EER18190.1"/>
    <property type="molecule type" value="Genomic_DNA"/>
</dbReference>
<name>C5KAL4_PERM5</name>
<sequence length="89" mass="9860">MDTTVSNSILDGCIGFETKVLFGDRQMLNDFTIVPRVTLQRLSREYGGAVPCNRMVLLLGLSRELLSSDRIVQDCIGHIVKGYSRIVSA</sequence>
<dbReference type="GeneID" id="9048768"/>
<dbReference type="AlphaFoldDB" id="C5KAL4"/>
<gene>
    <name evidence="1" type="ORF">Pmar_PMAR005095</name>
</gene>
<evidence type="ECO:0000313" key="2">
    <source>
        <dbReference type="Proteomes" id="UP000007800"/>
    </source>
</evidence>
<dbReference type="InParanoid" id="C5KAL4"/>